<dbReference type="SUPFAM" id="SSF50985">
    <property type="entry name" value="RCC1/BLIP-II"/>
    <property type="match status" value="1"/>
</dbReference>
<dbReference type="CDD" id="cd00063">
    <property type="entry name" value="FN3"/>
    <property type="match status" value="1"/>
</dbReference>
<dbReference type="PANTHER" id="PTHR22870:SF408">
    <property type="entry name" value="OS09G0560450 PROTEIN"/>
    <property type="match status" value="1"/>
</dbReference>
<feature type="compositionally biased region" description="Pro residues" evidence="3">
    <location>
        <begin position="740"/>
        <end position="759"/>
    </location>
</feature>
<dbReference type="InterPro" id="IPR003961">
    <property type="entry name" value="FN3_dom"/>
</dbReference>
<feature type="region of interest" description="Disordered" evidence="3">
    <location>
        <begin position="1160"/>
        <end position="1180"/>
    </location>
</feature>
<dbReference type="PRINTS" id="PR00633">
    <property type="entry name" value="RCCNDNSATION"/>
</dbReference>
<feature type="region of interest" description="Disordered" evidence="3">
    <location>
        <begin position="738"/>
        <end position="759"/>
    </location>
</feature>
<dbReference type="Gene3D" id="2.130.10.30">
    <property type="entry name" value="Regulator of chromosome condensation 1/beta-lactamase-inhibitor protein II"/>
    <property type="match status" value="2"/>
</dbReference>
<dbReference type="InterPro" id="IPR042229">
    <property type="entry name" value="Listeria/Bacterioides_rpt_sf"/>
</dbReference>
<keyword evidence="2" id="KW-0677">Repeat</keyword>
<evidence type="ECO:0000259" key="6">
    <source>
        <dbReference type="PROSITE" id="PS51272"/>
    </source>
</evidence>
<protein>
    <submittedName>
        <fullName evidence="7">InlB B-repeat-containing protein</fullName>
    </submittedName>
</protein>
<reference evidence="7 8" key="1">
    <citation type="submission" date="2020-08" db="EMBL/GenBank/DDBJ databases">
        <title>Cohnella phylogeny.</title>
        <authorList>
            <person name="Dunlap C."/>
        </authorList>
    </citation>
    <scope>NUCLEOTIDE SEQUENCE [LARGE SCALE GENOMIC DNA]</scope>
    <source>
        <strain evidence="7 8">DSM 25239</strain>
    </source>
</reference>
<dbReference type="Pfam" id="PF00041">
    <property type="entry name" value="fn3"/>
    <property type="match status" value="1"/>
</dbReference>
<dbReference type="InterPro" id="IPR058923">
    <property type="entry name" value="RCC1-like_dom"/>
</dbReference>
<dbReference type="Pfam" id="PF09479">
    <property type="entry name" value="Flg_new"/>
    <property type="match status" value="6"/>
</dbReference>
<dbReference type="Gene3D" id="2.60.40.10">
    <property type="entry name" value="Immunoglobulins"/>
    <property type="match status" value="1"/>
</dbReference>
<feature type="domain" description="SLH" evidence="6">
    <location>
        <begin position="1540"/>
        <end position="1602"/>
    </location>
</feature>
<sequence length="1603" mass="166656">MRRRTASLLLCLTLMLGMIPLFPARGQAAGPGAIEPQLLAGYYHSVALASDGKVWNWGGNEFGGLGNGSTTNRSAPVAPTGMTDVKMIAAGVRNTFAVKNDGTLWAWGSNVNGQLGDGTTTDRLKPVLIGGIGGVKSISGGIGYHTLAVKEDGTVWAWGLNSSGELGDGTTTNRETPIQVPGLTGVKAVSAGGYHSLALKEDGTVWAWGNADEGEMGNGTEIDAQLTPVQVQGLTDVVAISAGNYHNFAIKKDGTLWGWGDNNNGRLGDGTGQKRKTPVPITALGNNVAAVSAGGFHSLALTKDGTVWAWGFNGQSQLGIGNTTSQSLPQQVPGLSGVTRIAAGAFHSLAMTSEGMVWGWGYNGYGQLGNGNFNSKSLPSLGAAVLDTSPPTVANGTLTVSSVGETEVSLSWEKATDNMTAQGDLEYLVYLSKEDNIGTVGTIENGRPFGDYEPDIDSATITGLIPGTTYYINVLVADYFGESSVYTATKVTTKGYYKVLYYGNGNTGGSAPSDLKVYREGETATVLGNDGGLARDGYTFVGWNTMADGKGTRYSAGDPMTFGAADAKLYADWLKNPTFSVIYHGNGSTGGTVPADPAEYEKDETATVLGNDGGLTKPGHTFAGWNTAADGSGTSYAAGDAIPIGTADVDLYAVWTKNPTFSVIYHGNGSTGGTVPTDGNAYEKDATATVMGNEGGLEKDGFAFAGWNTAADGSGTSYAEGDTFQMGTADVELYAVWTENPPPTDPPPTDPPPTDPPADPTYGVVYHGNGHTGGTVPVDGASYKSGDTVTVRSQNGLTKDGFDFAGWNTAADGSGTSYAEGDTFQMGTADVELYAVWTENPPPTDPPPTDPPPTDPPPTDPPPTDPPADPTYGVVYHGNGNTGGTVPVDKASYKSGDTVTVRSQNGLTKDGFAFAGWSTAADGSGTNYAAGDTFEMGTTNVDLYAVWTENPPPTDPPPTDPPPTDPPADPTYTVVYHGNGNTGGMVPVDKASYKSGDTVTVRSQNGLTKDGFAFAGWNMAADGSGTSYAAGDTFRMGTSDAHLFAVWTLREPDDRSAALTNLVLSAGTLSPSFDKQTASYSARVGSGVKAIQLLPTASDADSTITASVYDTRGRLLQGPLRIESGKESEGIGLAVGANLILLTVNLRNAESMTYTLAVTRSSPPAESGGSAGPAEPLPESRTGLTVLVDGLPREEIAYAEETTEEGRTSLTVKLDSGRLNVYLAESGSDARVLIPVSKETDEVSAELDGETVRALLEKRAEVEIRTPRGSYTLPASAVGIDRLAARFGEETKPEDIRVRVLIRSGDAEALNRLKAAGEREGFGVVASPVEFEATASHGGQTIALDRYGAFVRREIPLPEGATAGRSLTAVVLDEDGSVRHAPTTIETRDGKTYAVVHSLADSTYALVSYSKAFEDMNGHWASEAVANLASRLIVAGADANRFRPDATVSRAEFAAIVVRALGLSDRGDASATFRDVEGSAWYSGAVAQAAELGLLQGYEDGSFRPTDALTREGAVAILARVMELAGLDVAASDDDVQAALGSFRDGSRVGGWAKPAMAAAIRRGLVNGSSGELHPQGQLTRAETAVMVERLLIEAGLIDGPSE</sequence>
<dbReference type="Pfam" id="PF00415">
    <property type="entry name" value="RCC1"/>
    <property type="match status" value="3"/>
</dbReference>
<feature type="signal peptide" evidence="4">
    <location>
        <begin position="1"/>
        <end position="23"/>
    </location>
</feature>
<dbReference type="SUPFAM" id="SSF49265">
    <property type="entry name" value="Fibronectin type III"/>
    <property type="match status" value="1"/>
</dbReference>
<gene>
    <name evidence="7" type="ORF">H7B90_19940</name>
</gene>
<evidence type="ECO:0000313" key="7">
    <source>
        <dbReference type="EMBL" id="MBB6693670.1"/>
    </source>
</evidence>
<evidence type="ECO:0000256" key="2">
    <source>
        <dbReference type="ARBA" id="ARBA00022737"/>
    </source>
</evidence>
<dbReference type="PROSITE" id="PS50853">
    <property type="entry name" value="FN3"/>
    <property type="match status" value="1"/>
</dbReference>
<dbReference type="Pfam" id="PF00395">
    <property type="entry name" value="SLH"/>
    <property type="match status" value="3"/>
</dbReference>
<dbReference type="PROSITE" id="PS50012">
    <property type="entry name" value="RCC1_3"/>
    <property type="match status" value="7"/>
</dbReference>
<evidence type="ECO:0000313" key="8">
    <source>
        <dbReference type="Proteomes" id="UP000553776"/>
    </source>
</evidence>
<feature type="region of interest" description="Disordered" evidence="3">
    <location>
        <begin position="837"/>
        <end position="891"/>
    </location>
</feature>
<comment type="caution">
    <text evidence="7">The sequence shown here is derived from an EMBL/GenBank/DDBJ whole genome shotgun (WGS) entry which is preliminary data.</text>
</comment>
<dbReference type="Pfam" id="PF12733">
    <property type="entry name" value="Cadherin-like"/>
    <property type="match status" value="1"/>
</dbReference>
<feature type="compositionally biased region" description="Low complexity" evidence="3">
    <location>
        <begin position="1161"/>
        <end position="1174"/>
    </location>
</feature>
<dbReference type="Pfam" id="PF25390">
    <property type="entry name" value="WD40_RLD"/>
    <property type="match status" value="1"/>
</dbReference>
<dbReference type="SUPFAM" id="SSF50965">
    <property type="entry name" value="Galactose oxidase, central domain"/>
    <property type="match status" value="1"/>
</dbReference>
<dbReference type="SMART" id="SM00060">
    <property type="entry name" value="FN3"/>
    <property type="match status" value="1"/>
</dbReference>
<dbReference type="InterPro" id="IPR009091">
    <property type="entry name" value="RCC1/BLIP-II"/>
</dbReference>
<evidence type="ECO:0000256" key="1">
    <source>
        <dbReference type="ARBA" id="ARBA00004196"/>
    </source>
</evidence>
<feature type="domain" description="Fibronectin type-III" evidence="5">
    <location>
        <begin position="394"/>
        <end position="496"/>
    </location>
</feature>
<feature type="compositionally biased region" description="Pro residues" evidence="3">
    <location>
        <begin position="840"/>
        <end position="869"/>
    </location>
</feature>
<dbReference type="Proteomes" id="UP000553776">
    <property type="component" value="Unassembled WGS sequence"/>
</dbReference>
<feature type="compositionally biased region" description="Pro residues" evidence="3">
    <location>
        <begin position="950"/>
        <end position="968"/>
    </location>
</feature>
<organism evidence="7 8">
    <name type="scientific">Cohnella xylanilytica</name>
    <dbReference type="NCBI Taxonomy" id="557555"/>
    <lineage>
        <taxon>Bacteria</taxon>
        <taxon>Bacillati</taxon>
        <taxon>Bacillota</taxon>
        <taxon>Bacilli</taxon>
        <taxon>Bacillales</taxon>
        <taxon>Paenibacillaceae</taxon>
        <taxon>Cohnella</taxon>
    </lineage>
</organism>
<dbReference type="NCBIfam" id="TIGR02543">
    <property type="entry name" value="List_Bact_rpt"/>
    <property type="match status" value="1"/>
</dbReference>
<dbReference type="InterPro" id="IPR013378">
    <property type="entry name" value="InlB-like_B-rpt"/>
</dbReference>
<evidence type="ECO:0000259" key="5">
    <source>
        <dbReference type="PROSITE" id="PS50853"/>
    </source>
</evidence>
<dbReference type="RefSeq" id="WP_185137654.1">
    <property type="nucleotide sequence ID" value="NZ_JACJVR010000077.1"/>
</dbReference>
<dbReference type="PROSITE" id="PS51272">
    <property type="entry name" value="SLH"/>
    <property type="match status" value="3"/>
</dbReference>
<accession>A0A841U6Q3</accession>
<evidence type="ECO:0000256" key="3">
    <source>
        <dbReference type="SAM" id="MobiDB-lite"/>
    </source>
</evidence>
<dbReference type="InterPro" id="IPR013783">
    <property type="entry name" value="Ig-like_fold"/>
</dbReference>
<name>A0A841U6Q3_9BACL</name>
<dbReference type="InterPro" id="IPR011043">
    <property type="entry name" value="Gal_Oxase/kelch_b-propeller"/>
</dbReference>
<dbReference type="InterPro" id="IPR025883">
    <property type="entry name" value="Cadherin-like_domain"/>
</dbReference>
<feature type="region of interest" description="Disordered" evidence="3">
    <location>
        <begin position="948"/>
        <end position="968"/>
    </location>
</feature>
<dbReference type="Gene3D" id="2.60.40.4270">
    <property type="entry name" value="Listeria-Bacteroides repeat domain"/>
    <property type="match status" value="6"/>
</dbReference>
<feature type="domain" description="SLH" evidence="6">
    <location>
        <begin position="1408"/>
        <end position="1468"/>
    </location>
</feature>
<keyword evidence="8" id="KW-1185">Reference proteome</keyword>
<dbReference type="PANTHER" id="PTHR22870">
    <property type="entry name" value="REGULATOR OF CHROMOSOME CONDENSATION"/>
    <property type="match status" value="1"/>
</dbReference>
<keyword evidence="4" id="KW-0732">Signal</keyword>
<dbReference type="InterPro" id="IPR036116">
    <property type="entry name" value="FN3_sf"/>
</dbReference>
<proteinExistence type="predicted"/>
<dbReference type="EMBL" id="JACJVR010000077">
    <property type="protein sequence ID" value="MBB6693670.1"/>
    <property type="molecule type" value="Genomic_DNA"/>
</dbReference>
<feature type="domain" description="SLH" evidence="6">
    <location>
        <begin position="1469"/>
        <end position="1532"/>
    </location>
</feature>
<dbReference type="InterPro" id="IPR051210">
    <property type="entry name" value="Ub_ligase/GEF_domain"/>
</dbReference>
<dbReference type="InterPro" id="IPR001119">
    <property type="entry name" value="SLH_dom"/>
</dbReference>
<dbReference type="PROSITE" id="PS00626">
    <property type="entry name" value="RCC1_2"/>
    <property type="match status" value="3"/>
</dbReference>
<feature type="chain" id="PRO_5039115040" evidence="4">
    <location>
        <begin position="24"/>
        <end position="1603"/>
    </location>
</feature>
<evidence type="ECO:0000256" key="4">
    <source>
        <dbReference type="SAM" id="SignalP"/>
    </source>
</evidence>
<dbReference type="InterPro" id="IPR000408">
    <property type="entry name" value="Reg_chr_condens"/>
</dbReference>
<comment type="subcellular location">
    <subcellularLocation>
        <location evidence="1">Cell envelope</location>
    </subcellularLocation>
</comment>
<dbReference type="GO" id="GO:0030313">
    <property type="term" value="C:cell envelope"/>
    <property type="evidence" value="ECO:0007669"/>
    <property type="project" value="UniProtKB-SubCell"/>
</dbReference>